<evidence type="ECO:0000259" key="3">
    <source>
        <dbReference type="Pfam" id="PF17836"/>
    </source>
</evidence>
<dbReference type="AlphaFoldDB" id="A0A2N0U586"/>
<dbReference type="InterPro" id="IPR011004">
    <property type="entry name" value="Trimer_LpxA-like_sf"/>
</dbReference>
<comment type="caution">
    <text evidence="5">The sequence shown here is derived from an EMBL/GenBank/DDBJ whole genome shotgun (WGS) entry which is preliminary data.</text>
</comment>
<dbReference type="InterPro" id="IPR041561">
    <property type="entry name" value="PglD_N"/>
</dbReference>
<evidence type="ECO:0000256" key="2">
    <source>
        <dbReference type="PIRSR" id="PIRSR620019-2"/>
    </source>
</evidence>
<evidence type="ECO:0000256" key="1">
    <source>
        <dbReference type="ARBA" id="ARBA00007274"/>
    </source>
</evidence>
<keyword evidence="6" id="KW-1185">Reference proteome</keyword>
<dbReference type="InterPro" id="IPR050179">
    <property type="entry name" value="Trans_hexapeptide_repeat"/>
</dbReference>
<dbReference type="Proteomes" id="UP000232533">
    <property type="component" value="Unassembled WGS sequence"/>
</dbReference>
<feature type="domain" description="PglD N-terminal" evidence="3">
    <location>
        <begin position="4"/>
        <end position="82"/>
    </location>
</feature>
<evidence type="ECO:0000313" key="7">
    <source>
        <dbReference type="Proteomes" id="UP000232533"/>
    </source>
</evidence>
<dbReference type="EMBL" id="LKTR01000001">
    <property type="protein sequence ID" value="PKD22135.1"/>
    <property type="molecule type" value="Genomic_DNA"/>
</dbReference>
<dbReference type="CDD" id="cd03360">
    <property type="entry name" value="LbH_AT_putative"/>
    <property type="match status" value="1"/>
</dbReference>
<evidence type="ECO:0000313" key="4">
    <source>
        <dbReference type="EMBL" id="OEY73935.1"/>
    </source>
</evidence>
<dbReference type="OrthoDB" id="1115300at2"/>
<organism evidence="5 7">
    <name type="scientific">Salegentibacter salarius</name>
    <dbReference type="NCBI Taxonomy" id="435906"/>
    <lineage>
        <taxon>Bacteria</taxon>
        <taxon>Pseudomonadati</taxon>
        <taxon>Bacteroidota</taxon>
        <taxon>Flavobacteriia</taxon>
        <taxon>Flavobacteriales</taxon>
        <taxon>Flavobacteriaceae</taxon>
        <taxon>Salegentibacter</taxon>
    </lineage>
</organism>
<feature type="binding site" evidence="2">
    <location>
        <position position="71"/>
    </location>
    <ligand>
        <name>substrate</name>
    </ligand>
</feature>
<proteinExistence type="inferred from homology"/>
<evidence type="ECO:0000313" key="5">
    <source>
        <dbReference type="EMBL" id="PKD22135.1"/>
    </source>
</evidence>
<sequence length="219" mass="24654">MKKKLVIYGVGKFAEYVGYVFENDTDYKVISYCIEDEFLKQNSFCNKPLTSFENLNDEFPPDEFSIFIAVGNNKIRERLYNRATELGYNFPSYISTKSSHWENLIIGKNVFIDEGCVLQPFISISDNTILFTSQIGHHTRIGKHTLISGSKTGGNVEIGDHCYLGLNASIKQNVEIASGTIIGMGCIIEKNVLESSVFTHKGTTKRNLDANQISRLFLK</sequence>
<dbReference type="SUPFAM" id="SSF51161">
    <property type="entry name" value="Trimeric LpxA-like enzymes"/>
    <property type="match status" value="1"/>
</dbReference>
<dbReference type="PANTHER" id="PTHR43300">
    <property type="entry name" value="ACETYLTRANSFERASE"/>
    <property type="match status" value="1"/>
</dbReference>
<name>A0A2N0U586_9FLAO</name>
<gene>
    <name evidence="5" type="ORF">APR40_00480</name>
    <name evidence="4" type="ORF">BHS39_00480</name>
</gene>
<evidence type="ECO:0000313" key="6">
    <source>
        <dbReference type="Proteomes" id="UP000176009"/>
    </source>
</evidence>
<dbReference type="InterPro" id="IPR020019">
    <property type="entry name" value="AcTrfase_PglD-like"/>
</dbReference>
<dbReference type="EMBL" id="MJBR01000001">
    <property type="protein sequence ID" value="OEY73935.1"/>
    <property type="molecule type" value="Genomic_DNA"/>
</dbReference>
<dbReference type="Gene3D" id="3.40.50.20">
    <property type="match status" value="1"/>
</dbReference>
<dbReference type="Proteomes" id="UP000176009">
    <property type="component" value="Unassembled WGS sequence"/>
</dbReference>
<dbReference type="RefSeq" id="WP_070052481.1">
    <property type="nucleotide sequence ID" value="NZ_FVZF01000001.1"/>
</dbReference>
<accession>A0A2N0U586</accession>
<dbReference type="Gene3D" id="2.160.10.10">
    <property type="entry name" value="Hexapeptide repeat proteins"/>
    <property type="match status" value="1"/>
</dbReference>
<reference evidence="4 6" key="2">
    <citation type="submission" date="2016-09" db="EMBL/GenBank/DDBJ databases">
        <title>Genome Sequence of Salegentibacter salarius,Isolated from a Marine Solar Saltern of the Yellow Sea in South Korea.</title>
        <authorList>
            <person name="Zheng Q."/>
            <person name="Liu Y."/>
        </authorList>
    </citation>
    <scope>NUCLEOTIDE SEQUENCE [LARGE SCALE GENOMIC DNA]</scope>
    <source>
        <strain evidence="4 6">KCTC 12974</strain>
    </source>
</reference>
<dbReference type="Pfam" id="PF17836">
    <property type="entry name" value="PglD_N"/>
    <property type="match status" value="1"/>
</dbReference>
<comment type="similarity">
    <text evidence="1">Belongs to the transferase hexapeptide repeat family.</text>
</comment>
<reference evidence="5 7" key="1">
    <citation type="submission" date="2015-10" db="EMBL/GenBank/DDBJ databases">
        <title>Draft genome sequence of Salegentibacter salinarum KCTC 12975.</title>
        <authorList>
            <person name="Lin W."/>
            <person name="Zheng Q."/>
        </authorList>
    </citation>
    <scope>NUCLEOTIDE SEQUENCE [LARGE SCALE GENOMIC DNA]</scope>
    <source>
        <strain evidence="5 7">KCTC 12974</strain>
    </source>
</reference>
<protein>
    <recommendedName>
        <fullName evidence="3">PglD N-terminal domain-containing protein</fullName>
    </recommendedName>
</protein>